<dbReference type="RefSeq" id="WP_040071300.1">
    <property type="nucleotide sequence ID" value="NZ_CP144470.1"/>
</dbReference>
<dbReference type="GO" id="GO:0003824">
    <property type="term" value="F:catalytic activity"/>
    <property type="evidence" value="ECO:0007669"/>
    <property type="project" value="InterPro"/>
</dbReference>
<keyword evidence="3" id="KW-1185">Reference proteome</keyword>
<evidence type="ECO:0000313" key="2">
    <source>
        <dbReference type="EMBL" id="KIH81160.1"/>
    </source>
</evidence>
<dbReference type="PATRIC" id="fig|226910.6.peg.4945"/>
<sequence>MNTVCVDGVYIGKAKNLGQGLVGDTDKHRVANRLWLWPQGLGSDEHGDPRFHTGPERALHHYPAEHYAYWRKRYPQLDWAAPAFGENLSTRGLTEEQVCLGDLFRWGGALLQVSQPRSACYRLSRLGTLPDLPQQAQDTGRCGWFYRVLKPGFVSADQPFELIQRSYPGLTVAWALHAFYQEPLEHAGLKKLVDCPALSSRWRDTAIKRLRSGRVEDWSARLLGLPLEGLRA</sequence>
<evidence type="ECO:0000259" key="1">
    <source>
        <dbReference type="PROSITE" id="PS51340"/>
    </source>
</evidence>
<proteinExistence type="predicted"/>
<feature type="domain" description="MOSC" evidence="1">
    <location>
        <begin position="28"/>
        <end position="163"/>
    </location>
</feature>
<evidence type="ECO:0000313" key="3">
    <source>
        <dbReference type="Proteomes" id="UP000031535"/>
    </source>
</evidence>
<dbReference type="InterPro" id="IPR005302">
    <property type="entry name" value="MoCF_Sase_C"/>
</dbReference>
<dbReference type="Gene3D" id="2.40.33.20">
    <property type="entry name" value="PK beta-barrel domain-like"/>
    <property type="match status" value="1"/>
</dbReference>
<reference evidence="2 3" key="1">
    <citation type="submission" date="2015-01" db="EMBL/GenBank/DDBJ databases">
        <title>Complete genome of Pseudomonas batumici UCM B-321 producer of the batumin antibiotic with strong antistaphilococcal and potential anticancer activity.</title>
        <authorList>
            <person name="Klochko V.V."/>
            <person name="Zelena L.B."/>
            <person name="Elena K.A."/>
            <person name="Reva O.N."/>
        </authorList>
    </citation>
    <scope>NUCLEOTIDE SEQUENCE [LARGE SCALE GENOMIC DNA]</scope>
    <source>
        <strain evidence="2 3">UCM B-321</strain>
    </source>
</reference>
<comment type="caution">
    <text evidence="2">The sequence shown here is derived from an EMBL/GenBank/DDBJ whole genome shotgun (WGS) entry which is preliminary data.</text>
</comment>
<dbReference type="EMBL" id="JXDG01000064">
    <property type="protein sequence ID" value="KIH81160.1"/>
    <property type="molecule type" value="Genomic_DNA"/>
</dbReference>
<dbReference type="InterPro" id="IPR011037">
    <property type="entry name" value="Pyrv_Knase-like_insert_dom_sf"/>
</dbReference>
<dbReference type="SUPFAM" id="SSF50800">
    <property type="entry name" value="PK beta-barrel domain-like"/>
    <property type="match status" value="1"/>
</dbReference>
<dbReference type="STRING" id="226910.UCMB321_4956"/>
<dbReference type="InterPro" id="IPR005163">
    <property type="entry name" value="Tri_helical_YiiM-like"/>
</dbReference>
<dbReference type="AlphaFoldDB" id="A0A0C2I2K2"/>
<gene>
    <name evidence="2" type="ORF">UCMB321_4956</name>
</gene>
<protein>
    <recommendedName>
        <fullName evidence="1">MOSC domain-containing protein</fullName>
    </recommendedName>
</protein>
<dbReference type="InterPro" id="IPR052353">
    <property type="entry name" value="Benzoxazolinone_Detox_Enz"/>
</dbReference>
<accession>A0A0C2I2K2</accession>
<name>A0A0C2I2K2_9PSED</name>
<dbReference type="OrthoDB" id="9786134at2"/>
<dbReference type="Proteomes" id="UP000031535">
    <property type="component" value="Unassembled WGS sequence"/>
</dbReference>
<dbReference type="GO" id="GO:0030151">
    <property type="term" value="F:molybdenum ion binding"/>
    <property type="evidence" value="ECO:0007669"/>
    <property type="project" value="InterPro"/>
</dbReference>
<dbReference type="Pfam" id="PF03473">
    <property type="entry name" value="MOSC"/>
    <property type="match status" value="1"/>
</dbReference>
<dbReference type="PROSITE" id="PS51340">
    <property type="entry name" value="MOSC"/>
    <property type="match status" value="1"/>
</dbReference>
<dbReference type="Pfam" id="PF03475">
    <property type="entry name" value="YiiM_3-alpha"/>
    <property type="match status" value="1"/>
</dbReference>
<organism evidence="2 3">
    <name type="scientific">Pseudomonas batumici</name>
    <dbReference type="NCBI Taxonomy" id="226910"/>
    <lineage>
        <taxon>Bacteria</taxon>
        <taxon>Pseudomonadati</taxon>
        <taxon>Pseudomonadota</taxon>
        <taxon>Gammaproteobacteria</taxon>
        <taxon>Pseudomonadales</taxon>
        <taxon>Pseudomonadaceae</taxon>
        <taxon>Pseudomonas</taxon>
    </lineage>
</organism>
<dbReference type="PANTHER" id="PTHR30212:SF2">
    <property type="entry name" value="PROTEIN YIIM"/>
    <property type="match status" value="1"/>
</dbReference>
<dbReference type="GO" id="GO:0030170">
    <property type="term" value="F:pyridoxal phosphate binding"/>
    <property type="evidence" value="ECO:0007669"/>
    <property type="project" value="InterPro"/>
</dbReference>
<dbReference type="PANTHER" id="PTHR30212">
    <property type="entry name" value="PROTEIN YIIM"/>
    <property type="match status" value="1"/>
</dbReference>